<keyword evidence="1" id="KW-1133">Transmembrane helix</keyword>
<sequence>MNESAASRAREFWARSRDTRSRIALWLAIPGALVWTVQALGAWIQSQEGKWQDNEYLSIGSAAIHADTLLTFLACAFLLIAVLLGTGAVLLLRADPLGRYLLLAGAGLVTVGQLFAAVLAEIPIDAFYYSPPANLVFSTILVVFPLSTIICLTDDRPRRSGA</sequence>
<feature type="transmembrane region" description="Helical" evidence="1">
    <location>
        <begin position="23"/>
        <end position="44"/>
    </location>
</feature>
<feature type="transmembrane region" description="Helical" evidence="1">
    <location>
        <begin position="99"/>
        <end position="120"/>
    </location>
</feature>
<keyword evidence="1" id="KW-0812">Transmembrane</keyword>
<accession>A0A7D6VAZ5</accession>
<evidence type="ECO:0000256" key="1">
    <source>
        <dbReference type="SAM" id="Phobius"/>
    </source>
</evidence>
<name>A0A7D6VAZ5_9NOCA</name>
<dbReference type="AlphaFoldDB" id="A0A7D6VAZ5"/>
<dbReference type="Proteomes" id="UP000515512">
    <property type="component" value="Chromosome"/>
</dbReference>
<dbReference type="KEGG" id="nhu:H0264_32730"/>
<organism evidence="2 3">
    <name type="scientific">Nocardia huaxiensis</name>
    <dbReference type="NCBI Taxonomy" id="2755382"/>
    <lineage>
        <taxon>Bacteria</taxon>
        <taxon>Bacillati</taxon>
        <taxon>Actinomycetota</taxon>
        <taxon>Actinomycetes</taxon>
        <taxon>Mycobacteriales</taxon>
        <taxon>Nocardiaceae</taxon>
        <taxon>Nocardia</taxon>
    </lineage>
</organism>
<keyword evidence="3" id="KW-1185">Reference proteome</keyword>
<reference evidence="2 3" key="1">
    <citation type="submission" date="2020-07" db="EMBL/GenBank/DDBJ databases">
        <authorList>
            <person name="Zhuang K."/>
            <person name="Ran Y."/>
        </authorList>
    </citation>
    <scope>NUCLEOTIDE SEQUENCE [LARGE SCALE GENOMIC DNA]</scope>
    <source>
        <strain evidence="2 3">WCH-YHL-001</strain>
    </source>
</reference>
<proteinExistence type="predicted"/>
<feature type="transmembrane region" description="Helical" evidence="1">
    <location>
        <begin position="132"/>
        <end position="152"/>
    </location>
</feature>
<dbReference type="EMBL" id="CP059399">
    <property type="protein sequence ID" value="QLY29922.1"/>
    <property type="molecule type" value="Genomic_DNA"/>
</dbReference>
<evidence type="ECO:0000313" key="3">
    <source>
        <dbReference type="Proteomes" id="UP000515512"/>
    </source>
</evidence>
<gene>
    <name evidence="2" type="ORF">H0264_32730</name>
</gene>
<feature type="transmembrane region" description="Helical" evidence="1">
    <location>
        <begin position="64"/>
        <end position="92"/>
    </location>
</feature>
<protein>
    <submittedName>
        <fullName evidence="2">Uncharacterized protein</fullName>
    </submittedName>
</protein>
<dbReference type="RefSeq" id="WP_181581124.1">
    <property type="nucleotide sequence ID" value="NZ_CP059399.1"/>
</dbReference>
<evidence type="ECO:0000313" key="2">
    <source>
        <dbReference type="EMBL" id="QLY29922.1"/>
    </source>
</evidence>
<keyword evidence="1" id="KW-0472">Membrane</keyword>